<comment type="caution">
    <text evidence="2">The sequence shown here is derived from an EMBL/GenBank/DDBJ whole genome shotgun (WGS) entry which is preliminary data.</text>
</comment>
<dbReference type="EMBL" id="CATQJL010000316">
    <property type="protein sequence ID" value="CAJ0606577.1"/>
    <property type="molecule type" value="Genomic_DNA"/>
</dbReference>
<feature type="region of interest" description="Disordered" evidence="1">
    <location>
        <begin position="1"/>
        <end position="26"/>
    </location>
</feature>
<evidence type="ECO:0000313" key="3">
    <source>
        <dbReference type="Proteomes" id="UP001176961"/>
    </source>
</evidence>
<reference evidence="2" key="1">
    <citation type="submission" date="2023-07" db="EMBL/GenBank/DDBJ databases">
        <authorList>
            <consortium name="CYATHOMIX"/>
        </authorList>
    </citation>
    <scope>NUCLEOTIDE SEQUENCE</scope>
    <source>
        <strain evidence="2">N/A</strain>
    </source>
</reference>
<dbReference type="Proteomes" id="UP001176961">
    <property type="component" value="Unassembled WGS sequence"/>
</dbReference>
<sequence>MPNPRGKEINDKTYNDSEFTRQREDAEQIRNQIRQCVPALFPEEEEVFTAKKRFNNAKVSAQERSPPPSHKKKPCTIDGTSIIKLDESPRRSSRRGSAFWK</sequence>
<name>A0AA36MEK6_CYLNA</name>
<evidence type="ECO:0000256" key="1">
    <source>
        <dbReference type="SAM" id="MobiDB-lite"/>
    </source>
</evidence>
<dbReference type="AlphaFoldDB" id="A0AA36MEK6"/>
<gene>
    <name evidence="2" type="ORF">CYNAS_LOCUS18560</name>
</gene>
<protein>
    <submittedName>
        <fullName evidence="2">Uncharacterized protein</fullName>
    </submittedName>
</protein>
<proteinExistence type="predicted"/>
<organism evidence="2 3">
    <name type="scientific">Cylicocyclus nassatus</name>
    <name type="common">Nematode worm</name>
    <dbReference type="NCBI Taxonomy" id="53992"/>
    <lineage>
        <taxon>Eukaryota</taxon>
        <taxon>Metazoa</taxon>
        <taxon>Ecdysozoa</taxon>
        <taxon>Nematoda</taxon>
        <taxon>Chromadorea</taxon>
        <taxon>Rhabditida</taxon>
        <taxon>Rhabditina</taxon>
        <taxon>Rhabditomorpha</taxon>
        <taxon>Strongyloidea</taxon>
        <taxon>Strongylidae</taxon>
        <taxon>Cylicocyclus</taxon>
    </lineage>
</organism>
<feature type="region of interest" description="Disordered" evidence="1">
    <location>
        <begin position="57"/>
        <end position="101"/>
    </location>
</feature>
<keyword evidence="3" id="KW-1185">Reference proteome</keyword>
<evidence type="ECO:0000313" key="2">
    <source>
        <dbReference type="EMBL" id="CAJ0606577.1"/>
    </source>
</evidence>
<accession>A0AA36MEK6</accession>